<evidence type="ECO:0000256" key="12">
    <source>
        <dbReference type="ARBA" id="ARBA00057045"/>
    </source>
</evidence>
<comment type="similarity">
    <text evidence="3">Belongs to the exportin family.</text>
</comment>
<evidence type="ECO:0000313" key="16">
    <source>
        <dbReference type="Ensembl" id="ENSPFOP00000004900.2"/>
    </source>
</evidence>
<dbReference type="Pfam" id="PF19273">
    <property type="entry name" value="Exportin-5"/>
    <property type="match status" value="1"/>
</dbReference>
<dbReference type="RefSeq" id="XP_007566285.1">
    <property type="nucleotide sequence ID" value="XM_007566223.2"/>
</dbReference>
<dbReference type="CTD" id="57510"/>
<dbReference type="KEGG" id="pfor:103147730"/>
<dbReference type="FunFam" id="1.25.10.10:FF:000204">
    <property type="entry name" value="Exportin 5"/>
    <property type="match status" value="1"/>
</dbReference>
<evidence type="ECO:0000256" key="3">
    <source>
        <dbReference type="ARBA" id="ARBA00009466"/>
    </source>
</evidence>
<dbReference type="InterPro" id="IPR045065">
    <property type="entry name" value="XPO1/5"/>
</dbReference>
<dbReference type="Pfam" id="PF08389">
    <property type="entry name" value="Xpo1"/>
    <property type="match status" value="1"/>
</dbReference>
<evidence type="ECO:0000256" key="10">
    <source>
        <dbReference type="ARBA" id="ARBA00023158"/>
    </source>
</evidence>
<dbReference type="GO" id="GO:0005634">
    <property type="term" value="C:nucleus"/>
    <property type="evidence" value="ECO:0007669"/>
    <property type="project" value="UniProtKB-SubCell"/>
</dbReference>
<sequence length="1221" mass="138727">MAEQVAAMCDQLIKAVMVMMDAETNQIYRLEALKFCEEFKETSTLCVPCGLRLADKSQPAVVRHFGLQILEQVIKFRWNNMQQQEKVQLKECAMQLLATGTHSILEEESHVKDALSRIVVEMIKREWPQHWPDMLKEMESLSSQGEAQTELVMLILLRLAEDVITFQTLPSQRRRDIQQTLTQNMDSIFSFLLTILHINVEDYRKLKEEPALELKAKAHCRVAVATLNTLAGYVDWVTLVHITSRNCQLLEMLCLLLSEPELQLEASECLLIALSRKGKLEERKPFMLLFNDVAIQYILSAAQSADGLAICPNSSKPQEVEVVERRYVFLKRLCQVLCALGFQLCSLVGPCSEVEVPPNLTKYTEALLAFTTHSSQFLKSCTVSTWASLFRHETLSKVPVVVEMALEYLKVSTTNLVRTGFPSKQDSPSCVYSRMDFDSDDDFNSFFSTYRSQHGDVLRTLSRILPVEAFHTAAEWLRFQVASPVDPGETTSKTAEGLCSLMSPSVLQWDALTVFMECVMHQIFKSMDEQKLPIDQSMELLQGVLNYETRDPLILSCVLSNISALFPFVTHRPQFVPQVLYKLFKAVTFHIDLENKAPRSRAVKNVRRHACSAIIKICRDYPQFILPCFDMFYNHVKELFANEALLTFLEKCSQMEALVLISNQFKDFDKQKAFLDELTAPIITQWTSEEMTSVLWDPVKFLSFVGADEVFTEQREERDTAGPNRGQLSFCLYAMLAVVKRARWPADLEEARAGGFVVGCTPAGAPIYRNPCAAQFLAFLPNLLALIRTQNSLFMPENVARLSETFSRAYDVMDGDKLVILGLPQPPLDIYDAPVHKSLLDRMQGFFNSLFENCFHILGNAGPALLQDFYTVESLAEGIIGSAFTSLDHVPDHRLRSMIRLFLKQLVISCPPEYHDSLLRPLLGPLFTYMQQRLNVKWQVINQRTSVNDEDEEEQAVYEDCAVTQEMLEEQLVRLLTREVLDLLNVSCISRKAPEPAAIKEEIDEEDVMMESVQVASSPQPTDELSELGKCLMKHESVYMSLLTLSFTSLSWKDTTNCHRTASMVCWNLLRPVVAGNLLPEAVTWFYTSVLRALQVHGQHEACNTPLCNLAMLIYENLRPRYMELRAVMTQVPNISIDALDLYDQRLVDSNAQKAGEKKRRDQFKKLLAGTIGKALCQQFRKEVHIRNLPSLFKKPKPDKDIVETEQLGLAALFSPESNAL</sequence>
<dbReference type="OMA" id="IAKRSWG"/>
<dbReference type="AlphaFoldDB" id="A0A087XGJ7"/>
<dbReference type="GeneTree" id="ENSGT00940000153408"/>
<dbReference type="EMBL" id="AYCK01011216">
    <property type="status" value="NOT_ANNOTATED_CDS"/>
    <property type="molecule type" value="Genomic_DNA"/>
</dbReference>
<evidence type="ECO:0000256" key="13">
    <source>
        <dbReference type="ARBA" id="ARBA00073518"/>
    </source>
</evidence>
<evidence type="ECO:0000256" key="14">
    <source>
        <dbReference type="ARBA" id="ARBA00077871"/>
    </source>
</evidence>
<evidence type="ECO:0000256" key="6">
    <source>
        <dbReference type="ARBA" id="ARBA00022555"/>
    </source>
</evidence>
<dbReference type="InterPro" id="IPR013598">
    <property type="entry name" value="Exportin-1/Importin-b-like"/>
</dbReference>
<evidence type="ECO:0000313" key="17">
    <source>
        <dbReference type="Proteomes" id="UP000028760"/>
    </source>
</evidence>
<proteinExistence type="inferred from homology"/>
<reference evidence="16" key="3">
    <citation type="submission" date="2025-09" db="UniProtKB">
        <authorList>
            <consortium name="Ensembl"/>
        </authorList>
    </citation>
    <scope>IDENTIFICATION</scope>
</reference>
<dbReference type="STRING" id="48698.ENSPFOP00000004900"/>
<evidence type="ECO:0000259" key="15">
    <source>
        <dbReference type="SMART" id="SM00913"/>
    </source>
</evidence>
<dbReference type="GeneID" id="103147730"/>
<dbReference type="SUPFAM" id="SSF48371">
    <property type="entry name" value="ARM repeat"/>
    <property type="match status" value="1"/>
</dbReference>
<dbReference type="SMART" id="SM00913">
    <property type="entry name" value="IBN_N"/>
    <property type="match status" value="1"/>
</dbReference>
<dbReference type="EMBL" id="AYCK01011217">
    <property type="status" value="NOT_ANNOTATED_CDS"/>
    <property type="molecule type" value="Genomic_DNA"/>
</dbReference>
<comment type="function">
    <text evidence="12">Mediates the nuclear export of micro-RNA precursors, which form short hairpins. Also mediates the nuclear export of synthetic short hairpin RNAs used for RNA interference. In some circumstances can also mediate the nuclear export of deacylated and aminoacylated tRNAs. Specifically recognizes dsRNAs that lack a 5'-overhang in a sequence-independent manner, have only a short 3'-overhang, and that have a double-stranded length of at least 15 base-pairs. Binding is dependent on Ran-GTP.</text>
</comment>
<evidence type="ECO:0000256" key="5">
    <source>
        <dbReference type="ARBA" id="ARBA00022490"/>
    </source>
</evidence>
<keyword evidence="7" id="KW-0694">RNA-binding</keyword>
<dbReference type="Gene3D" id="1.25.10.10">
    <property type="entry name" value="Leucine-rich Repeat Variant"/>
    <property type="match status" value="1"/>
</dbReference>
<dbReference type="InterPro" id="IPR045478">
    <property type="entry name" value="Exportin-5_C"/>
</dbReference>
<keyword evidence="17" id="KW-1185">Reference proteome</keyword>
<dbReference type="GO" id="GO:0042565">
    <property type="term" value="C:RNA nuclear export complex"/>
    <property type="evidence" value="ECO:0007669"/>
    <property type="project" value="TreeGrafter"/>
</dbReference>
<evidence type="ECO:0000256" key="8">
    <source>
        <dbReference type="ARBA" id="ARBA00022927"/>
    </source>
</evidence>
<feature type="domain" description="Importin N-terminal" evidence="15">
    <location>
        <begin position="32"/>
        <end position="99"/>
    </location>
</feature>
<dbReference type="InterPro" id="IPR001494">
    <property type="entry name" value="Importin-beta_N"/>
</dbReference>
<dbReference type="GO" id="GO:0031267">
    <property type="term" value="F:small GTPase binding"/>
    <property type="evidence" value="ECO:0007669"/>
    <property type="project" value="InterPro"/>
</dbReference>
<organism evidence="16 17">
    <name type="scientific">Poecilia formosa</name>
    <name type="common">Amazon molly</name>
    <name type="synonym">Limia formosa</name>
    <dbReference type="NCBI Taxonomy" id="48698"/>
    <lineage>
        <taxon>Eukaryota</taxon>
        <taxon>Metazoa</taxon>
        <taxon>Chordata</taxon>
        <taxon>Craniata</taxon>
        <taxon>Vertebrata</taxon>
        <taxon>Euteleostomi</taxon>
        <taxon>Actinopterygii</taxon>
        <taxon>Neopterygii</taxon>
        <taxon>Teleostei</taxon>
        <taxon>Neoteleostei</taxon>
        <taxon>Acanthomorphata</taxon>
        <taxon>Ovalentaria</taxon>
        <taxon>Atherinomorphae</taxon>
        <taxon>Cyprinodontiformes</taxon>
        <taxon>Poeciliidae</taxon>
        <taxon>Poeciliinae</taxon>
        <taxon>Poecilia</taxon>
    </lineage>
</organism>
<name>A0A087XGJ7_POEFO</name>
<dbReference type="OrthoDB" id="2215036at2759"/>
<dbReference type="Proteomes" id="UP000028760">
    <property type="component" value="Unassembled WGS sequence"/>
</dbReference>
<reference evidence="16" key="2">
    <citation type="submission" date="2025-08" db="UniProtKB">
        <authorList>
            <consortium name="Ensembl"/>
        </authorList>
    </citation>
    <scope>IDENTIFICATION</scope>
</reference>
<dbReference type="InterPro" id="IPR016024">
    <property type="entry name" value="ARM-type_fold"/>
</dbReference>
<dbReference type="GO" id="GO:0006405">
    <property type="term" value="P:RNA export from nucleus"/>
    <property type="evidence" value="ECO:0007669"/>
    <property type="project" value="TreeGrafter"/>
</dbReference>
<keyword evidence="4" id="KW-0813">Transport</keyword>
<dbReference type="GO" id="GO:0005737">
    <property type="term" value="C:cytoplasm"/>
    <property type="evidence" value="ECO:0007669"/>
    <property type="project" value="UniProtKB-SubCell"/>
</dbReference>
<evidence type="ECO:0000256" key="7">
    <source>
        <dbReference type="ARBA" id="ARBA00022884"/>
    </source>
</evidence>
<evidence type="ECO:0000256" key="2">
    <source>
        <dbReference type="ARBA" id="ARBA00004496"/>
    </source>
</evidence>
<dbReference type="Pfam" id="PF03810">
    <property type="entry name" value="IBN_N"/>
    <property type="match status" value="1"/>
</dbReference>
<comment type="subcellular location">
    <subcellularLocation>
        <location evidence="2">Cytoplasm</location>
    </subcellularLocation>
    <subcellularLocation>
        <location evidence="1">Nucleus</location>
    </subcellularLocation>
</comment>
<dbReference type="InterPro" id="IPR011989">
    <property type="entry name" value="ARM-like"/>
</dbReference>
<evidence type="ECO:0000256" key="1">
    <source>
        <dbReference type="ARBA" id="ARBA00004123"/>
    </source>
</evidence>
<dbReference type="PANTHER" id="PTHR11223">
    <property type="entry name" value="EXPORTIN 1/5"/>
    <property type="match status" value="1"/>
</dbReference>
<dbReference type="Ensembl" id="ENSPFOT00000004909.2">
    <property type="protein sequence ID" value="ENSPFOP00000004900.2"/>
    <property type="gene ID" value="ENSPFOG00000004497.2"/>
</dbReference>
<dbReference type="GO" id="GO:0005049">
    <property type="term" value="F:nuclear export signal receptor activity"/>
    <property type="evidence" value="ECO:0007669"/>
    <property type="project" value="InterPro"/>
</dbReference>
<dbReference type="PANTHER" id="PTHR11223:SF3">
    <property type="entry name" value="EXPORTIN-5"/>
    <property type="match status" value="1"/>
</dbReference>
<keyword evidence="6" id="KW-0820">tRNA-binding</keyword>
<dbReference type="GO" id="GO:0031047">
    <property type="term" value="P:regulatory ncRNA-mediated gene silencing"/>
    <property type="evidence" value="ECO:0007669"/>
    <property type="project" value="UniProtKB-KW"/>
</dbReference>
<dbReference type="GO" id="GO:0000049">
    <property type="term" value="F:tRNA binding"/>
    <property type="evidence" value="ECO:0007669"/>
    <property type="project" value="UniProtKB-KW"/>
</dbReference>
<keyword evidence="9" id="KW-0007">Acetylation</keyword>
<evidence type="ECO:0000256" key="9">
    <source>
        <dbReference type="ARBA" id="ARBA00022990"/>
    </source>
</evidence>
<keyword evidence="11" id="KW-0539">Nucleus</keyword>
<protein>
    <recommendedName>
        <fullName evidence="13">Exportin-5</fullName>
    </recommendedName>
    <alternativeName>
        <fullName evidence="14">Ran-binding protein 21</fullName>
    </alternativeName>
</protein>
<keyword evidence="5" id="KW-0963">Cytoplasm</keyword>
<keyword evidence="10" id="KW-0943">RNA-mediated gene silencing</keyword>
<reference evidence="17" key="1">
    <citation type="submission" date="2013-10" db="EMBL/GenBank/DDBJ databases">
        <authorList>
            <person name="Schartl M."/>
            <person name="Warren W."/>
        </authorList>
    </citation>
    <scope>NUCLEOTIDE SEQUENCE [LARGE SCALE GENOMIC DNA]</scope>
    <source>
        <strain evidence="17">female</strain>
    </source>
</reference>
<evidence type="ECO:0000256" key="11">
    <source>
        <dbReference type="ARBA" id="ARBA00023242"/>
    </source>
</evidence>
<dbReference type="eggNOG" id="KOG2020">
    <property type="taxonomic scope" value="Eukaryota"/>
</dbReference>
<keyword evidence="8" id="KW-0653">Protein transport</keyword>
<evidence type="ECO:0000256" key="4">
    <source>
        <dbReference type="ARBA" id="ARBA00022448"/>
    </source>
</evidence>
<dbReference type="GO" id="GO:0006611">
    <property type="term" value="P:protein export from nucleus"/>
    <property type="evidence" value="ECO:0007669"/>
    <property type="project" value="InterPro"/>
</dbReference>
<accession>A0A087XGJ7</accession>